<dbReference type="GO" id="GO:0009231">
    <property type="term" value="P:riboflavin biosynthetic process"/>
    <property type="evidence" value="ECO:0007669"/>
    <property type="project" value="InterPro"/>
</dbReference>
<dbReference type="GO" id="GO:0008703">
    <property type="term" value="F:5-amino-6-(5-phosphoribosylamino)uracil reductase activity"/>
    <property type="evidence" value="ECO:0007669"/>
    <property type="project" value="InterPro"/>
</dbReference>
<proteinExistence type="predicted"/>
<evidence type="ECO:0000313" key="3">
    <source>
        <dbReference type="Proteomes" id="UP000275456"/>
    </source>
</evidence>
<sequence length="175" mass="18827">MVCHLLSLDGVAEAPEEFFDPWGDEADAAAAEWCTTQDAVVLGRRSYDEWVRFWPGSDLEPFASFIGAVEKHVATSTPLDPPWSNARAIDGDLVDSIRELRSRPGGEIGVHASISIAQALLAAGVVDRLRLLVAPTIVGPGRRLLDGLPPMRLTPIRSEVTPGGCLLLDHRVALA</sequence>
<gene>
    <name evidence="2" type="ORF">EDD26_2359</name>
</gene>
<evidence type="ECO:0000313" key="2">
    <source>
        <dbReference type="EMBL" id="ROR66962.1"/>
    </source>
</evidence>
<evidence type="ECO:0000259" key="1">
    <source>
        <dbReference type="Pfam" id="PF01872"/>
    </source>
</evidence>
<dbReference type="SUPFAM" id="SSF53597">
    <property type="entry name" value="Dihydrofolate reductase-like"/>
    <property type="match status" value="1"/>
</dbReference>
<dbReference type="Proteomes" id="UP000275456">
    <property type="component" value="Unassembled WGS sequence"/>
</dbReference>
<comment type="caution">
    <text evidence="2">The sequence shown here is derived from an EMBL/GenBank/DDBJ whole genome shotgun (WGS) entry which is preliminary data.</text>
</comment>
<accession>A0A3N2AW20</accession>
<dbReference type="EMBL" id="RKHJ01000001">
    <property type="protein sequence ID" value="ROR66962.1"/>
    <property type="molecule type" value="Genomic_DNA"/>
</dbReference>
<protein>
    <submittedName>
        <fullName evidence="2">Dihydrofolate reductase</fullName>
    </submittedName>
</protein>
<dbReference type="Gene3D" id="3.40.430.10">
    <property type="entry name" value="Dihydrofolate Reductase, subunit A"/>
    <property type="match status" value="1"/>
</dbReference>
<dbReference type="Pfam" id="PF01872">
    <property type="entry name" value="RibD_C"/>
    <property type="match status" value="1"/>
</dbReference>
<reference evidence="2 3" key="1">
    <citation type="submission" date="2018-11" db="EMBL/GenBank/DDBJ databases">
        <title>Sequencing the genomes of 1000 actinobacteria strains.</title>
        <authorList>
            <person name="Klenk H.-P."/>
        </authorList>
    </citation>
    <scope>NUCLEOTIDE SEQUENCE [LARGE SCALE GENOMIC DNA]</scope>
    <source>
        <strain evidence="2 3">DSM 9580</strain>
    </source>
</reference>
<dbReference type="InterPro" id="IPR002734">
    <property type="entry name" value="RibDG_C"/>
</dbReference>
<organism evidence="2 3">
    <name type="scientific">Agrococcus jenensis</name>
    <dbReference type="NCBI Taxonomy" id="46353"/>
    <lineage>
        <taxon>Bacteria</taxon>
        <taxon>Bacillati</taxon>
        <taxon>Actinomycetota</taxon>
        <taxon>Actinomycetes</taxon>
        <taxon>Micrococcales</taxon>
        <taxon>Microbacteriaceae</taxon>
        <taxon>Agrococcus</taxon>
    </lineage>
</organism>
<name>A0A3N2AW20_9MICO</name>
<dbReference type="InterPro" id="IPR024072">
    <property type="entry name" value="DHFR-like_dom_sf"/>
</dbReference>
<feature type="domain" description="Bacterial bifunctional deaminase-reductase C-terminal" evidence="1">
    <location>
        <begin position="6"/>
        <end position="163"/>
    </location>
</feature>
<dbReference type="AlphaFoldDB" id="A0A3N2AW20"/>
<keyword evidence="3" id="KW-1185">Reference proteome</keyword>